<gene>
    <name evidence="2" type="ORF">FHR32_003621</name>
</gene>
<keyword evidence="1" id="KW-1133">Transmembrane helix</keyword>
<protein>
    <submittedName>
        <fullName evidence="2">Uncharacterized protein</fullName>
    </submittedName>
</protein>
<keyword evidence="1" id="KW-0472">Membrane</keyword>
<organism evidence="2 3">
    <name type="scientific">Streptosporangium album</name>
    <dbReference type="NCBI Taxonomy" id="47479"/>
    <lineage>
        <taxon>Bacteria</taxon>
        <taxon>Bacillati</taxon>
        <taxon>Actinomycetota</taxon>
        <taxon>Actinomycetes</taxon>
        <taxon>Streptosporangiales</taxon>
        <taxon>Streptosporangiaceae</taxon>
        <taxon>Streptosporangium</taxon>
    </lineage>
</organism>
<feature type="transmembrane region" description="Helical" evidence="1">
    <location>
        <begin position="58"/>
        <end position="76"/>
    </location>
</feature>
<dbReference type="EMBL" id="JACHJU010000001">
    <property type="protein sequence ID" value="MBB4939316.1"/>
    <property type="molecule type" value="Genomic_DNA"/>
</dbReference>
<comment type="caution">
    <text evidence="2">The sequence shown here is derived from an EMBL/GenBank/DDBJ whole genome shotgun (WGS) entry which is preliminary data.</text>
</comment>
<proteinExistence type="predicted"/>
<sequence length="94" mass="10114">MLTIPEIRRSPAVPSDTGVAELAACGVASTVPIATMVVRAPVSQERTIFRGTTRGRPAFIIILSFYFSIAQFRLIADDAPFLPTSLIGTVMFVT</sequence>
<evidence type="ECO:0000313" key="3">
    <source>
        <dbReference type="Proteomes" id="UP000534286"/>
    </source>
</evidence>
<keyword evidence="1" id="KW-0812">Transmembrane</keyword>
<evidence type="ECO:0000256" key="1">
    <source>
        <dbReference type="SAM" id="Phobius"/>
    </source>
</evidence>
<dbReference type="AlphaFoldDB" id="A0A7W7W9V5"/>
<name>A0A7W7W9V5_9ACTN</name>
<accession>A0A7W7W9V5</accession>
<reference evidence="2 3" key="1">
    <citation type="submission" date="2020-08" db="EMBL/GenBank/DDBJ databases">
        <title>Sequencing the genomes of 1000 actinobacteria strains.</title>
        <authorList>
            <person name="Klenk H.-P."/>
        </authorList>
    </citation>
    <scope>NUCLEOTIDE SEQUENCE [LARGE SCALE GENOMIC DNA]</scope>
    <source>
        <strain evidence="2 3">DSM 43023</strain>
    </source>
</reference>
<dbReference type="Proteomes" id="UP000534286">
    <property type="component" value="Unassembled WGS sequence"/>
</dbReference>
<evidence type="ECO:0000313" key="2">
    <source>
        <dbReference type="EMBL" id="MBB4939316.1"/>
    </source>
</evidence>
<keyword evidence="3" id="KW-1185">Reference proteome</keyword>
<dbReference type="RefSeq" id="WP_184755326.1">
    <property type="nucleotide sequence ID" value="NZ_BAABEK010000031.1"/>
</dbReference>